<feature type="compositionally biased region" description="Gly residues" evidence="1">
    <location>
        <begin position="220"/>
        <end position="231"/>
    </location>
</feature>
<keyword evidence="3" id="KW-1185">Reference proteome</keyword>
<reference evidence="2" key="1">
    <citation type="submission" date="2022-10" db="EMBL/GenBank/DDBJ databases">
        <title>The complete genomes of actinobacterial strains from the NBC collection.</title>
        <authorList>
            <person name="Joergensen T.S."/>
            <person name="Alvarez Arevalo M."/>
            <person name="Sterndorff E.B."/>
            <person name="Faurdal D."/>
            <person name="Vuksanovic O."/>
            <person name="Mourched A.-S."/>
            <person name="Charusanti P."/>
            <person name="Shaw S."/>
            <person name="Blin K."/>
            <person name="Weber T."/>
        </authorList>
    </citation>
    <scope>NUCLEOTIDE SEQUENCE</scope>
    <source>
        <strain evidence="2">NBC_00668</strain>
        <plasmid evidence="2">unnamed2</plasmid>
    </source>
</reference>
<gene>
    <name evidence="2" type="ORF">OG515_37695</name>
</gene>
<sequence length="696" mass="71078">MTTDDRDGTLLPFPHVTLPPSFDAAGGTPPEPAGTGEDDAGSMIPVGSWPALPDVSDMAPPLHMTVAGVPEPEPGDEGEEGEFVPPPPADPDNPTARDAAVMGMAVIAAVGVACAQGMWQLAQGARARAEHRKAVADQARTAANRAADQAAGRRVQPSPEFGRGQRGGGGRSGGGTGGGSGSGGGKSGGGGGGSKAPASLRSNGASNSPKKGSDTASGSRSGGVGPKGQGNGSKSPGGAQKGSGSSGGSGGGKGAAGRDSKGQGGGWKRSPDGPVAKENAKARNQRKAAKQAADLADRTKDRDAAREKQRRADKDARKAEKDKAKEREKAKDTEAKDGKDPKSKDDKGPDAKSKPDGDKVDLTKKPKEPEPDEAKAKDKPDGDKVDLTKKPKEKEPEAKAEPAEPKPLFDPDAPVVGTHKPDDGKDGWKDKGGTVNAPPKGEEATGTGPAGKDDMAAGTEAPAGETNPPDWDTTADPPPTFGMPGMDGMRPPPAYTDPEFLFWLERDDPPPPPPPDPEPAGAITRGHPALPAATATAPAASSTPPGPAAPAVPPQRGARFVSAPVKRPDTQYRDAELTIYDVIDADADAAEEITAGVDEAIKAAEGCERLVTKLEALHAKVVDLKVPGVLEGMVLRLIEKTGEVKAKADAIAAALPRASEAIATAGSNAEAIHRHPADVTRDMGHTRPADREYNME</sequence>
<name>A0ABZ1XWP2_9ACTN</name>
<feature type="compositionally biased region" description="Gly residues" evidence="1">
    <location>
        <begin position="164"/>
        <end position="194"/>
    </location>
</feature>
<keyword evidence="2" id="KW-0614">Plasmid</keyword>
<dbReference type="Proteomes" id="UP001432060">
    <property type="component" value="Plasmid unnamed2"/>
</dbReference>
<dbReference type="EMBL" id="CP109021">
    <property type="protein sequence ID" value="WUT88014.1"/>
    <property type="molecule type" value="Genomic_DNA"/>
</dbReference>
<feature type="region of interest" description="Disordered" evidence="1">
    <location>
        <begin position="1"/>
        <end position="96"/>
    </location>
</feature>
<feature type="compositionally biased region" description="Pro residues" evidence="1">
    <location>
        <begin position="544"/>
        <end position="553"/>
    </location>
</feature>
<evidence type="ECO:0000313" key="3">
    <source>
        <dbReference type="Proteomes" id="UP001432060"/>
    </source>
</evidence>
<dbReference type="RefSeq" id="WP_329405018.1">
    <property type="nucleotide sequence ID" value="NZ_CP109021.1"/>
</dbReference>
<organism evidence="2 3">
    <name type="scientific">Streptomyces melanogenes</name>
    <dbReference type="NCBI Taxonomy" id="67326"/>
    <lineage>
        <taxon>Bacteria</taxon>
        <taxon>Bacillati</taxon>
        <taxon>Actinomycetota</taxon>
        <taxon>Actinomycetes</taxon>
        <taxon>Kitasatosporales</taxon>
        <taxon>Streptomycetaceae</taxon>
        <taxon>Streptomyces</taxon>
    </lineage>
</organism>
<feature type="compositionally biased region" description="Acidic residues" evidence="1">
    <location>
        <begin position="73"/>
        <end position="82"/>
    </location>
</feature>
<feature type="compositionally biased region" description="Basic and acidic residues" evidence="1">
    <location>
        <begin position="419"/>
        <end position="432"/>
    </location>
</feature>
<feature type="region of interest" description="Disordered" evidence="1">
    <location>
        <begin position="123"/>
        <end position="567"/>
    </location>
</feature>
<feature type="compositionally biased region" description="Low complexity" evidence="1">
    <location>
        <begin position="136"/>
        <end position="154"/>
    </location>
</feature>
<geneLocation type="plasmid" evidence="2 3">
    <name>unnamed2</name>
</geneLocation>
<feature type="compositionally biased region" description="Gly residues" evidence="1">
    <location>
        <begin position="239"/>
        <end position="255"/>
    </location>
</feature>
<accession>A0ABZ1XWP2</accession>
<protein>
    <submittedName>
        <fullName evidence="2">Uncharacterized protein</fullName>
    </submittedName>
</protein>
<feature type="compositionally biased region" description="Low complexity" evidence="1">
    <location>
        <begin position="528"/>
        <end position="543"/>
    </location>
</feature>
<evidence type="ECO:0000313" key="2">
    <source>
        <dbReference type="EMBL" id="WUT88014.1"/>
    </source>
</evidence>
<evidence type="ECO:0000256" key="1">
    <source>
        <dbReference type="SAM" id="MobiDB-lite"/>
    </source>
</evidence>
<feature type="compositionally biased region" description="Polar residues" evidence="1">
    <location>
        <begin position="200"/>
        <end position="219"/>
    </location>
</feature>
<feature type="compositionally biased region" description="Basic and acidic residues" evidence="1">
    <location>
        <begin position="295"/>
        <end position="409"/>
    </location>
</feature>
<proteinExistence type="predicted"/>